<accession>A0A2N5VSN6</accession>
<proteinExistence type="predicted"/>
<feature type="compositionally biased region" description="Acidic residues" evidence="1">
    <location>
        <begin position="109"/>
        <end position="123"/>
    </location>
</feature>
<evidence type="ECO:0000256" key="1">
    <source>
        <dbReference type="SAM" id="MobiDB-lite"/>
    </source>
</evidence>
<sequence>MLRAIQDAIVSEEPVDARYGQLYALSDLTCRLLTAAPFAQRPSERPSEAPTQIAKIMHEKNFAALLSNALADVDLNFPSVQRLLNYILRPTAPPASTIEVESVPPTESSVEDEEVLPTEEDAPDLYRNSALGLYEGDLERGNQDNLPNTSEEEDQFDDDDADMDDLDDGAMNLIVEPQSLNNANDLNEEAQNLMNFLNSSAPDLGLPEEGNNQIINADGPSLGGAVIDPQCGVVVPVGPQGLHSQTNQPPPASRLDRHLADRVAGQTLMPLATLRRWSEEARVFQLVSPSSENPAKIEGAIFKLLSPHAKQAAKEQLREREV</sequence>
<dbReference type="OrthoDB" id="8068875at2759"/>
<name>A0A2N5VSN6_9BASI</name>
<protein>
    <submittedName>
        <fullName evidence="2">Uncharacterized protein</fullName>
    </submittedName>
</protein>
<gene>
    <name evidence="2" type="ORF">PCANC_10739</name>
</gene>
<evidence type="ECO:0000313" key="3">
    <source>
        <dbReference type="Proteomes" id="UP000235388"/>
    </source>
</evidence>
<feature type="compositionally biased region" description="Acidic residues" evidence="1">
    <location>
        <begin position="150"/>
        <end position="167"/>
    </location>
</feature>
<comment type="caution">
    <text evidence="2">The sequence shown here is derived from an EMBL/GenBank/DDBJ whole genome shotgun (WGS) entry which is preliminary data.</text>
</comment>
<dbReference type="AlphaFoldDB" id="A0A2N5VSN6"/>
<keyword evidence="3" id="KW-1185">Reference proteome</keyword>
<dbReference type="Proteomes" id="UP000235388">
    <property type="component" value="Unassembled WGS sequence"/>
</dbReference>
<reference evidence="2 3" key="1">
    <citation type="submission" date="2017-11" db="EMBL/GenBank/DDBJ databases">
        <title>De novo assembly and phasing of dikaryotic genomes from two isolates of Puccinia coronata f. sp. avenae, the causal agent of oat crown rust.</title>
        <authorList>
            <person name="Miller M.E."/>
            <person name="Zhang Y."/>
            <person name="Omidvar V."/>
            <person name="Sperschneider J."/>
            <person name="Schwessinger B."/>
            <person name="Raley C."/>
            <person name="Palmer J.M."/>
            <person name="Garnica D."/>
            <person name="Upadhyaya N."/>
            <person name="Rathjen J."/>
            <person name="Taylor J.M."/>
            <person name="Park R.F."/>
            <person name="Dodds P.N."/>
            <person name="Hirsch C.D."/>
            <person name="Kianian S.F."/>
            <person name="Figueroa M."/>
        </authorList>
    </citation>
    <scope>NUCLEOTIDE SEQUENCE [LARGE SCALE GENOMIC DNA]</scope>
    <source>
        <strain evidence="2">12NC29</strain>
    </source>
</reference>
<organism evidence="2 3">
    <name type="scientific">Puccinia coronata f. sp. avenae</name>
    <dbReference type="NCBI Taxonomy" id="200324"/>
    <lineage>
        <taxon>Eukaryota</taxon>
        <taxon>Fungi</taxon>
        <taxon>Dikarya</taxon>
        <taxon>Basidiomycota</taxon>
        <taxon>Pucciniomycotina</taxon>
        <taxon>Pucciniomycetes</taxon>
        <taxon>Pucciniales</taxon>
        <taxon>Pucciniaceae</taxon>
        <taxon>Puccinia</taxon>
    </lineage>
</organism>
<evidence type="ECO:0000313" key="2">
    <source>
        <dbReference type="EMBL" id="PLW53018.1"/>
    </source>
</evidence>
<dbReference type="STRING" id="200324.A0A2N5VSN6"/>
<dbReference type="EMBL" id="PGCJ01000069">
    <property type="protein sequence ID" value="PLW53018.1"/>
    <property type="molecule type" value="Genomic_DNA"/>
</dbReference>
<feature type="region of interest" description="Disordered" evidence="1">
    <location>
        <begin position="97"/>
        <end position="167"/>
    </location>
</feature>